<reference evidence="9" key="2">
    <citation type="submission" date="2022-03" db="EMBL/GenBank/DDBJ databases">
        <title>Draft title - Genomic analysis of global carrot germplasm unveils the trajectory of domestication and the origin of high carotenoid orange carrot.</title>
        <authorList>
            <person name="Iorizzo M."/>
            <person name="Ellison S."/>
            <person name="Senalik D."/>
            <person name="Macko-Podgorni A."/>
            <person name="Grzebelus D."/>
            <person name="Bostan H."/>
            <person name="Rolling W."/>
            <person name="Curaba J."/>
            <person name="Simon P."/>
        </authorList>
    </citation>
    <scope>NUCLEOTIDE SEQUENCE</scope>
    <source>
        <tissue evidence="9">Leaf</tissue>
    </source>
</reference>
<evidence type="ECO:0000256" key="2">
    <source>
        <dbReference type="ARBA" id="ARBA00010617"/>
    </source>
</evidence>
<keyword evidence="4 7" id="KW-0560">Oxidoreductase</keyword>
<keyword evidence="7" id="KW-0503">Monooxygenase</keyword>
<keyword evidence="8" id="KW-1133">Transmembrane helix</keyword>
<evidence type="ECO:0000256" key="3">
    <source>
        <dbReference type="ARBA" id="ARBA00022723"/>
    </source>
</evidence>
<dbReference type="GO" id="GO:0020037">
    <property type="term" value="F:heme binding"/>
    <property type="evidence" value="ECO:0007669"/>
    <property type="project" value="InterPro"/>
</dbReference>
<dbReference type="InterPro" id="IPR017972">
    <property type="entry name" value="Cyt_P450_CS"/>
</dbReference>
<evidence type="ECO:0000313" key="9">
    <source>
        <dbReference type="EMBL" id="WOG90793.1"/>
    </source>
</evidence>
<feature type="transmembrane region" description="Helical" evidence="8">
    <location>
        <begin position="5"/>
        <end position="26"/>
    </location>
</feature>
<evidence type="ECO:0000256" key="1">
    <source>
        <dbReference type="ARBA" id="ARBA00001971"/>
    </source>
</evidence>
<dbReference type="GO" id="GO:0004497">
    <property type="term" value="F:monooxygenase activity"/>
    <property type="evidence" value="ECO:0007669"/>
    <property type="project" value="UniProtKB-KW"/>
</dbReference>
<dbReference type="Gene3D" id="1.10.630.10">
    <property type="entry name" value="Cytochrome P450"/>
    <property type="match status" value="1"/>
</dbReference>
<keyword evidence="6 7" id="KW-0349">Heme</keyword>
<keyword evidence="5 6" id="KW-0408">Iron</keyword>
<reference evidence="9" key="1">
    <citation type="journal article" date="2016" name="Nat. Genet.">
        <title>A high-quality carrot genome assembly provides new insights into carotenoid accumulation and asterid genome evolution.</title>
        <authorList>
            <person name="Iorizzo M."/>
            <person name="Ellison S."/>
            <person name="Senalik D."/>
            <person name="Zeng P."/>
            <person name="Satapoomin P."/>
            <person name="Huang J."/>
            <person name="Bowman M."/>
            <person name="Iovene M."/>
            <person name="Sanseverino W."/>
            <person name="Cavagnaro P."/>
            <person name="Yildiz M."/>
            <person name="Macko-Podgorni A."/>
            <person name="Moranska E."/>
            <person name="Grzebelus E."/>
            <person name="Grzebelus D."/>
            <person name="Ashrafi H."/>
            <person name="Zheng Z."/>
            <person name="Cheng S."/>
            <person name="Spooner D."/>
            <person name="Van Deynze A."/>
            <person name="Simon P."/>
        </authorList>
    </citation>
    <scope>NUCLEOTIDE SEQUENCE</scope>
    <source>
        <tissue evidence="9">Leaf</tissue>
    </source>
</reference>
<evidence type="ECO:0000256" key="4">
    <source>
        <dbReference type="ARBA" id="ARBA00023002"/>
    </source>
</evidence>
<evidence type="ECO:0000313" key="10">
    <source>
        <dbReference type="Proteomes" id="UP000077755"/>
    </source>
</evidence>
<dbReference type="InterPro" id="IPR036396">
    <property type="entry name" value="Cyt_P450_sf"/>
</dbReference>
<dbReference type="PRINTS" id="PR00385">
    <property type="entry name" value="P450"/>
</dbReference>
<dbReference type="AlphaFoldDB" id="A0AAF1APW9"/>
<gene>
    <name evidence="9" type="ORF">DCAR_0310038</name>
</gene>
<evidence type="ECO:0000256" key="5">
    <source>
        <dbReference type="ARBA" id="ARBA00023004"/>
    </source>
</evidence>
<comment type="cofactor">
    <cofactor evidence="1 6">
        <name>heme</name>
        <dbReference type="ChEBI" id="CHEBI:30413"/>
    </cofactor>
</comment>
<feature type="binding site" description="axial binding residue" evidence="6">
    <location>
        <position position="452"/>
    </location>
    <ligand>
        <name>heme</name>
        <dbReference type="ChEBI" id="CHEBI:30413"/>
    </ligand>
    <ligandPart>
        <name>Fe</name>
        <dbReference type="ChEBI" id="CHEBI:18248"/>
    </ligandPart>
</feature>
<keyword evidence="3 6" id="KW-0479">Metal-binding</keyword>
<dbReference type="EMBL" id="CP093345">
    <property type="protein sequence ID" value="WOG90793.1"/>
    <property type="molecule type" value="Genomic_DNA"/>
</dbReference>
<dbReference type="InterPro" id="IPR001128">
    <property type="entry name" value="Cyt_P450"/>
</dbReference>
<evidence type="ECO:0000256" key="6">
    <source>
        <dbReference type="PIRSR" id="PIRSR602401-1"/>
    </source>
</evidence>
<dbReference type="GO" id="GO:0005506">
    <property type="term" value="F:iron ion binding"/>
    <property type="evidence" value="ECO:0007669"/>
    <property type="project" value="InterPro"/>
</dbReference>
<dbReference type="PROSITE" id="PS00086">
    <property type="entry name" value="CYTOCHROME_P450"/>
    <property type="match status" value="1"/>
</dbReference>
<evidence type="ECO:0008006" key="11">
    <source>
        <dbReference type="Google" id="ProtNLM"/>
    </source>
</evidence>
<dbReference type="PRINTS" id="PR00463">
    <property type="entry name" value="EP450I"/>
</dbReference>
<accession>A0AAF1APW9</accession>
<evidence type="ECO:0000256" key="8">
    <source>
        <dbReference type="SAM" id="Phobius"/>
    </source>
</evidence>
<name>A0AAF1APW9_DAUCS</name>
<keyword evidence="8" id="KW-0812">Transmembrane</keyword>
<dbReference type="GO" id="GO:0016705">
    <property type="term" value="F:oxidoreductase activity, acting on paired donors, with incorporation or reduction of molecular oxygen"/>
    <property type="evidence" value="ECO:0007669"/>
    <property type="project" value="InterPro"/>
</dbReference>
<dbReference type="InterPro" id="IPR002401">
    <property type="entry name" value="Cyt_P450_E_grp-I"/>
</dbReference>
<keyword evidence="10" id="KW-1185">Reference proteome</keyword>
<dbReference type="Pfam" id="PF00067">
    <property type="entry name" value="p450"/>
    <property type="match status" value="1"/>
</dbReference>
<dbReference type="GO" id="GO:0006629">
    <property type="term" value="P:lipid metabolic process"/>
    <property type="evidence" value="ECO:0007669"/>
    <property type="project" value="UniProtKB-ARBA"/>
</dbReference>
<evidence type="ECO:0000256" key="7">
    <source>
        <dbReference type="RuleBase" id="RU000461"/>
    </source>
</evidence>
<dbReference type="SUPFAM" id="SSF48264">
    <property type="entry name" value="Cytochrome P450"/>
    <property type="match status" value="1"/>
</dbReference>
<comment type="similarity">
    <text evidence="2 7">Belongs to the cytochrome P450 family.</text>
</comment>
<sequence>MAFDIVLELVLIPLSLLIFLYFGVMWRCSTSLLTNWPLVGMLPSALKNAHRVHDFATCILQKSHQTFQFIGPSLANMNLLVTCDPDNINYILSKNFKNYPKGPEFSKIFDILGEGMFSSDGPLWEAHHKITMSLFSHAEFDQILQMQARGKVEKGLISLLDHASKRKIEVDLHDIFQRLNFDIICSLLLDHGPQTQSLSLDLPHMPIHTGIVNVQEAVFYRHVFPETIWKLQSWMGFGKEKSLSKAWEDIDEFIYQCISRKRLSLSAAEDNKLDLLKAYMEFAYKEKPKNPENFLRDTLFSLLLGGRDTTSIALSWFFWLLSKNPLVESKILEEIKTNLHIKEVKSWMLFNKRGELQKLVYLHGALCEALRLYPSLPLNHKSPAHPDILPSGHRVEKDSKIILCFYAMGRMESIWGKDCLEFKPERWITERGGLKHQPSHKFIAFNAGPRLCLGREMAFTVMKIIATTVIHDYTIQVVENHPVVPSDSVVLDMKYGLKVRVCRRNACMPGSLE</sequence>
<keyword evidence="8" id="KW-0472">Membrane</keyword>
<protein>
    <recommendedName>
        <fullName evidence="11">Cytochrome P450</fullName>
    </recommendedName>
</protein>
<dbReference type="CDD" id="cd11064">
    <property type="entry name" value="CYP86A"/>
    <property type="match status" value="1"/>
</dbReference>
<proteinExistence type="inferred from homology"/>
<dbReference type="PANTHER" id="PTHR24296">
    <property type="entry name" value="CYTOCHROME P450"/>
    <property type="match status" value="1"/>
</dbReference>
<dbReference type="Proteomes" id="UP000077755">
    <property type="component" value="Chromosome 3"/>
</dbReference>
<organism evidence="9 10">
    <name type="scientific">Daucus carota subsp. sativus</name>
    <name type="common">Carrot</name>
    <dbReference type="NCBI Taxonomy" id="79200"/>
    <lineage>
        <taxon>Eukaryota</taxon>
        <taxon>Viridiplantae</taxon>
        <taxon>Streptophyta</taxon>
        <taxon>Embryophyta</taxon>
        <taxon>Tracheophyta</taxon>
        <taxon>Spermatophyta</taxon>
        <taxon>Magnoliopsida</taxon>
        <taxon>eudicotyledons</taxon>
        <taxon>Gunneridae</taxon>
        <taxon>Pentapetalae</taxon>
        <taxon>asterids</taxon>
        <taxon>campanulids</taxon>
        <taxon>Apiales</taxon>
        <taxon>Apiaceae</taxon>
        <taxon>Apioideae</taxon>
        <taxon>Scandiceae</taxon>
        <taxon>Daucinae</taxon>
        <taxon>Daucus</taxon>
        <taxon>Daucus sect. Daucus</taxon>
    </lineage>
</organism>